<accession>A0A9P3LM74</accession>
<dbReference type="OrthoDB" id="992776at2759"/>
<feature type="region of interest" description="Disordered" evidence="1">
    <location>
        <begin position="1"/>
        <end position="275"/>
    </location>
</feature>
<dbReference type="InterPro" id="IPR006015">
    <property type="entry name" value="Universal_stress_UspA"/>
</dbReference>
<dbReference type="PRINTS" id="PR01438">
    <property type="entry name" value="UNVRSLSTRESS"/>
</dbReference>
<feature type="compositionally biased region" description="Polar residues" evidence="1">
    <location>
        <begin position="120"/>
        <end position="140"/>
    </location>
</feature>
<dbReference type="InterPro" id="IPR006016">
    <property type="entry name" value="UspA"/>
</dbReference>
<gene>
    <name evidence="3" type="ORF">PsYK624_165560</name>
</gene>
<feature type="compositionally biased region" description="Polar residues" evidence="1">
    <location>
        <begin position="218"/>
        <end position="229"/>
    </location>
</feature>
<proteinExistence type="predicted"/>
<evidence type="ECO:0000259" key="2">
    <source>
        <dbReference type="Pfam" id="PF00582"/>
    </source>
</evidence>
<evidence type="ECO:0000313" key="3">
    <source>
        <dbReference type="EMBL" id="GJF00272.1"/>
    </source>
</evidence>
<dbReference type="PANTHER" id="PTHR46100:SF4">
    <property type="entry name" value="USPA DOMAIN-CONTAINING PROTEIN"/>
    <property type="match status" value="1"/>
</dbReference>
<dbReference type="EMBL" id="BPQB01000143">
    <property type="protein sequence ID" value="GJF00272.1"/>
    <property type="molecule type" value="Genomic_DNA"/>
</dbReference>
<feature type="compositionally biased region" description="Basic and acidic residues" evidence="1">
    <location>
        <begin position="160"/>
        <end position="181"/>
    </location>
</feature>
<comment type="caution">
    <text evidence="3">The sequence shown here is derived from an EMBL/GenBank/DDBJ whole genome shotgun (WGS) entry which is preliminary data.</text>
</comment>
<sequence length="611" mass="67378">MADRATRPEPAPRKRSWIGKYKDKDSSGSTALPTPQEGRELSYDHPLSIAASSTHTPAGGGLPFRRSNSAVSLDSSSASRPVTPTATSPRRWSSSTSLTKEQLDQQASQIILNALERTGSRQQQQSQPKTSTDSSRNTGSFGKMSLASMMGGFSGLSLSRNREEKERGRSTTKDKGKEKARARSSSFAGRSDSEADSATQRARSQSPFRIRRTRTRDSSPTVEALTQSDVESDVEVNRIRPRNNAFSVAQEDDSDDSADDDDAPDSDDESWSDADQFDPITEANTEQNAVVPADALENDGVDVDIPDPLGEGVNVVIPPEPYFPSTLNAGVRNPRRRKSTRPQDTLPLVTSRPVFQRDRCTITVTHGAPEKTLEETGRRPKRYVLASDLSDESRYALEWGIGTVLRDGDEMLIVTVIENEDKVDPLIPNPNDRMTKLRSQQERQGMAYILVRQATSLLQRTHLNVTVSCQAWHAKNARHMLLDIVDYIEPIMLIVGSRGLGNLKGILLGSTSHYLIQKCSVPVMVARRRLKRPPRRSAHLATHRARKSLAEAAGIDRVAAKVDQDVAVMREQVERDERDHHPEPVEMDDEAYTEIEAEGSGTAPLGRKVAG</sequence>
<feature type="compositionally biased region" description="Polar residues" evidence="1">
    <location>
        <begin position="196"/>
        <end position="207"/>
    </location>
</feature>
<dbReference type="Gene3D" id="3.40.50.12370">
    <property type="match status" value="1"/>
</dbReference>
<feature type="compositionally biased region" description="Low complexity" evidence="1">
    <location>
        <begin position="65"/>
        <end position="80"/>
    </location>
</feature>
<dbReference type="Pfam" id="PF00582">
    <property type="entry name" value="Usp"/>
    <property type="match status" value="1"/>
</dbReference>
<evidence type="ECO:0000256" key="1">
    <source>
        <dbReference type="SAM" id="MobiDB-lite"/>
    </source>
</evidence>
<keyword evidence="4" id="KW-1185">Reference proteome</keyword>
<feature type="compositionally biased region" description="Basic and acidic residues" evidence="1">
    <location>
        <begin position="1"/>
        <end position="12"/>
    </location>
</feature>
<protein>
    <submittedName>
        <fullName evidence="3">Universal stress protein</fullName>
    </submittedName>
</protein>
<dbReference type="AlphaFoldDB" id="A0A9P3LM74"/>
<feature type="compositionally biased region" description="Polar residues" evidence="1">
    <location>
        <begin position="82"/>
        <end position="111"/>
    </location>
</feature>
<dbReference type="PANTHER" id="PTHR46100">
    <property type="entry name" value="IMP2'P"/>
    <property type="match status" value="1"/>
</dbReference>
<evidence type="ECO:0000313" key="4">
    <source>
        <dbReference type="Proteomes" id="UP000703269"/>
    </source>
</evidence>
<reference evidence="3 4" key="1">
    <citation type="submission" date="2021-08" db="EMBL/GenBank/DDBJ databases">
        <title>Draft Genome Sequence of Phanerochaete sordida strain YK-624.</title>
        <authorList>
            <person name="Mori T."/>
            <person name="Dohra H."/>
            <person name="Suzuki T."/>
            <person name="Kawagishi H."/>
            <person name="Hirai H."/>
        </authorList>
    </citation>
    <scope>NUCLEOTIDE SEQUENCE [LARGE SCALE GENOMIC DNA]</scope>
    <source>
        <strain evidence="3 4">YK-624</strain>
    </source>
</reference>
<feature type="domain" description="UspA" evidence="2">
    <location>
        <begin position="382"/>
        <end position="527"/>
    </location>
</feature>
<feature type="compositionally biased region" description="Low complexity" evidence="1">
    <location>
        <begin position="144"/>
        <end position="159"/>
    </location>
</feature>
<feature type="compositionally biased region" description="Basic and acidic residues" evidence="1">
    <location>
        <begin position="571"/>
        <end position="584"/>
    </location>
</feature>
<organism evidence="3 4">
    <name type="scientific">Phanerochaete sordida</name>
    <dbReference type="NCBI Taxonomy" id="48140"/>
    <lineage>
        <taxon>Eukaryota</taxon>
        <taxon>Fungi</taxon>
        <taxon>Dikarya</taxon>
        <taxon>Basidiomycota</taxon>
        <taxon>Agaricomycotina</taxon>
        <taxon>Agaricomycetes</taxon>
        <taxon>Polyporales</taxon>
        <taxon>Phanerochaetaceae</taxon>
        <taxon>Phanerochaete</taxon>
    </lineage>
</organism>
<dbReference type="SUPFAM" id="SSF52402">
    <property type="entry name" value="Adenine nucleotide alpha hydrolases-like"/>
    <property type="match status" value="1"/>
</dbReference>
<feature type="compositionally biased region" description="Acidic residues" evidence="1">
    <location>
        <begin position="250"/>
        <end position="275"/>
    </location>
</feature>
<dbReference type="Proteomes" id="UP000703269">
    <property type="component" value="Unassembled WGS sequence"/>
</dbReference>
<name>A0A9P3LM74_9APHY</name>
<feature type="region of interest" description="Disordered" evidence="1">
    <location>
        <begin position="571"/>
        <end position="591"/>
    </location>
</feature>
<dbReference type="CDD" id="cd23659">
    <property type="entry name" value="USP_At3g01520-like"/>
    <property type="match status" value="1"/>
</dbReference>